<dbReference type="GO" id="GO:0005737">
    <property type="term" value="C:cytoplasm"/>
    <property type="evidence" value="ECO:0007669"/>
    <property type="project" value="UniProtKB-SubCell"/>
</dbReference>
<keyword evidence="5" id="KW-0963">Cytoplasm</keyword>
<feature type="binding site" evidence="14">
    <location>
        <position position="279"/>
    </location>
    <ligand>
        <name>NAD(+)</name>
        <dbReference type="ChEBI" id="CHEBI:57540"/>
    </ligand>
</feature>
<dbReference type="EMBL" id="CACVAY010000050">
    <property type="protein sequence ID" value="CAA6811539.1"/>
    <property type="molecule type" value="Genomic_DNA"/>
</dbReference>
<feature type="binding site" evidence="14">
    <location>
        <position position="212"/>
    </location>
    <ligand>
        <name>NAD(+)</name>
        <dbReference type="ChEBI" id="CHEBI:57540"/>
    </ligand>
</feature>
<sequence length="478" mass="51273">MSDKYDVIVIGGGPAGYVAAIRAAQLGMKVACVERWINKEGKPALGGTCLNVGCIPSKALLESSEQYEEIAHHAGDHGISVDGVQMDTSAMVARKDKIVSELTGGIAALFKANKIDWLQGTGTLLADKQVSVTPLEEGDATVYQADNVILATGSVPFELPSAPLTDDRIVDNEGALNWETIPKRLGIIGAGVIGLELGSVWRRLGSEVVVLEAMDDFLGTADKQIARTAQRELSKQGLDIRLGSRITNTQINDDELIMEYTDKDGEQTLAVDRMIVSVGRRAYTESVVAEDVGLQMDERGRIDVNDHCETNIPGVYAVGDVVRGPMLAHKGSEEGVAVAERIAGQQPHIDYDNCPWVIYTQPEIAWVGKTEEELKEAGVSYRAGSFTFAANGRAKAMNQASGMVKVIADEASDRVVGVHIVGPMASELIGQAVIAMESENTSEDLARTIFAHPSLSESIHEAALAVDGRAIHAMNRRR</sequence>
<dbReference type="InterPro" id="IPR012999">
    <property type="entry name" value="Pyr_OxRdtase_I_AS"/>
</dbReference>
<feature type="binding site" evidence="14">
    <location>
        <begin position="326"/>
        <end position="329"/>
    </location>
    <ligand>
        <name>FAD</name>
        <dbReference type="ChEBI" id="CHEBI:57692"/>
    </ligand>
</feature>
<dbReference type="GO" id="GO:0004148">
    <property type="term" value="F:dihydrolipoyl dehydrogenase (NADH) activity"/>
    <property type="evidence" value="ECO:0007669"/>
    <property type="project" value="UniProtKB-EC"/>
</dbReference>
<keyword evidence="9 14" id="KW-0520">NAD</keyword>
<dbReference type="NCBIfam" id="TIGR01350">
    <property type="entry name" value="lipoamide_DH"/>
    <property type="match status" value="1"/>
</dbReference>
<evidence type="ECO:0000259" key="18">
    <source>
        <dbReference type="Pfam" id="PF07992"/>
    </source>
</evidence>
<evidence type="ECO:0000256" key="6">
    <source>
        <dbReference type="ARBA" id="ARBA00022630"/>
    </source>
</evidence>
<dbReference type="PANTHER" id="PTHR22912">
    <property type="entry name" value="DISULFIDE OXIDOREDUCTASE"/>
    <property type="match status" value="1"/>
</dbReference>
<dbReference type="InterPro" id="IPR036188">
    <property type="entry name" value="FAD/NAD-bd_sf"/>
</dbReference>
<dbReference type="PIRSF" id="PIRSF000350">
    <property type="entry name" value="Mercury_reductase_MerA"/>
    <property type="match status" value="1"/>
</dbReference>
<evidence type="ECO:0000256" key="9">
    <source>
        <dbReference type="ARBA" id="ARBA00023027"/>
    </source>
</evidence>
<evidence type="ECO:0000256" key="7">
    <source>
        <dbReference type="ARBA" id="ARBA00022827"/>
    </source>
</evidence>
<evidence type="ECO:0000256" key="11">
    <source>
        <dbReference type="ARBA" id="ARBA00023284"/>
    </source>
</evidence>
<dbReference type="Pfam" id="PF02852">
    <property type="entry name" value="Pyr_redox_dim"/>
    <property type="match status" value="1"/>
</dbReference>
<dbReference type="SUPFAM" id="SSF55424">
    <property type="entry name" value="FAD/NAD-linked reductases, dimerisation (C-terminal) domain"/>
    <property type="match status" value="1"/>
</dbReference>
<feature type="binding site" evidence="14">
    <location>
        <begin position="152"/>
        <end position="154"/>
    </location>
    <ligand>
        <name>FAD</name>
        <dbReference type="ChEBI" id="CHEBI:57692"/>
    </ligand>
</feature>
<feature type="binding site" evidence="14">
    <location>
        <position position="320"/>
    </location>
    <ligand>
        <name>FAD</name>
        <dbReference type="ChEBI" id="CHEBI:57692"/>
    </ligand>
</feature>
<dbReference type="EC" id="1.8.1.4" evidence="3 16"/>
<keyword evidence="8 16" id="KW-0560">Oxidoreductase</keyword>
<feature type="binding site" evidence="14">
    <location>
        <begin position="189"/>
        <end position="196"/>
    </location>
    <ligand>
        <name>NAD(+)</name>
        <dbReference type="ChEBI" id="CHEBI:57540"/>
    </ligand>
</feature>
<comment type="similarity">
    <text evidence="2 16">Belongs to the class-I pyridine nucleotide-disulfide oxidoreductase family.</text>
</comment>
<evidence type="ECO:0000259" key="17">
    <source>
        <dbReference type="Pfam" id="PF02852"/>
    </source>
</evidence>
<proteinExistence type="inferred from homology"/>
<dbReference type="GO" id="GO:0050660">
    <property type="term" value="F:flavin adenine dinucleotide binding"/>
    <property type="evidence" value="ECO:0007669"/>
    <property type="project" value="InterPro"/>
</dbReference>
<protein>
    <recommendedName>
        <fullName evidence="4 16">Dihydrolipoyl dehydrogenase</fullName>
        <ecNumber evidence="3 16">1.8.1.4</ecNumber>
    </recommendedName>
</protein>
<organism evidence="19">
    <name type="scientific">uncultured Thiotrichaceae bacterium</name>
    <dbReference type="NCBI Taxonomy" id="298394"/>
    <lineage>
        <taxon>Bacteria</taxon>
        <taxon>Pseudomonadati</taxon>
        <taxon>Pseudomonadota</taxon>
        <taxon>Gammaproteobacteria</taxon>
        <taxon>Thiotrichales</taxon>
        <taxon>Thiotrichaceae</taxon>
        <taxon>environmental samples</taxon>
    </lineage>
</organism>
<dbReference type="GO" id="GO:0006103">
    <property type="term" value="P:2-oxoglutarate metabolic process"/>
    <property type="evidence" value="ECO:0007669"/>
    <property type="project" value="TreeGrafter"/>
</dbReference>
<feature type="domain" description="Pyridine nucleotide-disulphide oxidoreductase dimerisation" evidence="17">
    <location>
        <begin position="355"/>
        <end position="463"/>
    </location>
</feature>
<evidence type="ECO:0000256" key="12">
    <source>
        <dbReference type="ARBA" id="ARBA00049187"/>
    </source>
</evidence>
<keyword evidence="14" id="KW-0547">Nucleotide-binding</keyword>
<dbReference type="InterPro" id="IPR023753">
    <property type="entry name" value="FAD/NAD-binding_dom"/>
</dbReference>
<dbReference type="Gene3D" id="3.30.390.30">
    <property type="match status" value="1"/>
</dbReference>
<reference evidence="19" key="1">
    <citation type="submission" date="2020-01" db="EMBL/GenBank/DDBJ databases">
        <authorList>
            <person name="Meier V. D."/>
            <person name="Meier V D."/>
        </authorList>
    </citation>
    <scope>NUCLEOTIDE SEQUENCE</scope>
    <source>
        <strain evidence="19">HLG_WM_MAG_07</strain>
    </source>
</reference>
<feature type="binding site" evidence="14">
    <location>
        <position position="58"/>
    </location>
    <ligand>
        <name>FAD</name>
        <dbReference type="ChEBI" id="CHEBI:57692"/>
    </ligand>
</feature>
<comment type="miscellaneous">
    <text evidence="16">The active site is a redox-active disulfide bond.</text>
</comment>
<name>A0A6S6SSK5_9GAMM</name>
<dbReference type="FunFam" id="3.30.390.30:FF:000001">
    <property type="entry name" value="Dihydrolipoyl dehydrogenase"/>
    <property type="match status" value="1"/>
</dbReference>
<keyword evidence="7 14" id="KW-0274">FAD</keyword>
<evidence type="ECO:0000256" key="1">
    <source>
        <dbReference type="ARBA" id="ARBA00004496"/>
    </source>
</evidence>
<feature type="binding site" evidence="14">
    <location>
        <position position="122"/>
    </location>
    <ligand>
        <name>FAD</name>
        <dbReference type="ChEBI" id="CHEBI:57692"/>
    </ligand>
</feature>
<feature type="active site" description="Proton acceptor" evidence="13">
    <location>
        <position position="452"/>
    </location>
</feature>
<dbReference type="PRINTS" id="PR00411">
    <property type="entry name" value="PNDRDTASEI"/>
</dbReference>
<gene>
    <name evidence="19" type="ORF">HELGO_WM14260</name>
</gene>
<feature type="domain" description="FAD/NAD(P)-binding" evidence="18">
    <location>
        <begin position="5"/>
        <end position="335"/>
    </location>
</feature>
<evidence type="ECO:0000256" key="15">
    <source>
        <dbReference type="PIRSR" id="PIRSR000350-4"/>
    </source>
</evidence>
<dbReference type="InterPro" id="IPR016156">
    <property type="entry name" value="FAD/NAD-linked_Rdtase_dimer_sf"/>
</dbReference>
<comment type="catalytic activity">
    <reaction evidence="12 16">
        <text>N(6)-[(R)-dihydrolipoyl]-L-lysyl-[protein] + NAD(+) = N(6)-[(R)-lipoyl]-L-lysyl-[protein] + NADH + H(+)</text>
        <dbReference type="Rhea" id="RHEA:15045"/>
        <dbReference type="Rhea" id="RHEA-COMP:10474"/>
        <dbReference type="Rhea" id="RHEA-COMP:10475"/>
        <dbReference type="ChEBI" id="CHEBI:15378"/>
        <dbReference type="ChEBI" id="CHEBI:57540"/>
        <dbReference type="ChEBI" id="CHEBI:57945"/>
        <dbReference type="ChEBI" id="CHEBI:83099"/>
        <dbReference type="ChEBI" id="CHEBI:83100"/>
        <dbReference type="EC" id="1.8.1.4"/>
    </reaction>
</comment>
<dbReference type="InterPro" id="IPR050151">
    <property type="entry name" value="Class-I_Pyr_Nuc-Dis_Oxidored"/>
</dbReference>
<dbReference type="PROSITE" id="PS00076">
    <property type="entry name" value="PYRIDINE_REDOX_1"/>
    <property type="match status" value="1"/>
</dbReference>
<evidence type="ECO:0000256" key="3">
    <source>
        <dbReference type="ARBA" id="ARBA00012608"/>
    </source>
</evidence>
<evidence type="ECO:0000313" key="19">
    <source>
        <dbReference type="EMBL" id="CAA6811539.1"/>
    </source>
</evidence>
<dbReference type="Gene3D" id="3.50.50.60">
    <property type="entry name" value="FAD/NAD(P)-binding domain"/>
    <property type="match status" value="2"/>
</dbReference>
<keyword evidence="10" id="KW-1015">Disulfide bond</keyword>
<dbReference type="InterPro" id="IPR004099">
    <property type="entry name" value="Pyr_nucl-diS_OxRdtase_dimer"/>
</dbReference>
<dbReference type="PRINTS" id="PR00368">
    <property type="entry name" value="FADPNR"/>
</dbReference>
<evidence type="ECO:0000256" key="10">
    <source>
        <dbReference type="ARBA" id="ARBA00023157"/>
    </source>
</evidence>
<dbReference type="PANTHER" id="PTHR22912:SF224">
    <property type="entry name" value="DIHYDROLIPOYL DEHYDROGENASE"/>
    <property type="match status" value="1"/>
</dbReference>
<evidence type="ECO:0000256" key="8">
    <source>
        <dbReference type="ARBA" id="ARBA00023002"/>
    </source>
</evidence>
<evidence type="ECO:0000256" key="14">
    <source>
        <dbReference type="PIRSR" id="PIRSR000350-3"/>
    </source>
</evidence>
<dbReference type="InterPro" id="IPR006258">
    <property type="entry name" value="Lipoamide_DH"/>
</dbReference>
<keyword evidence="11 16" id="KW-0676">Redox-active center</keyword>
<dbReference type="SUPFAM" id="SSF51905">
    <property type="entry name" value="FAD/NAD(P)-binding domain"/>
    <property type="match status" value="1"/>
</dbReference>
<accession>A0A6S6SSK5</accession>
<dbReference type="Pfam" id="PF07992">
    <property type="entry name" value="Pyr_redox_2"/>
    <property type="match status" value="1"/>
</dbReference>
<evidence type="ECO:0000256" key="2">
    <source>
        <dbReference type="ARBA" id="ARBA00007532"/>
    </source>
</evidence>
<evidence type="ECO:0000256" key="5">
    <source>
        <dbReference type="ARBA" id="ARBA00022490"/>
    </source>
</evidence>
<feature type="disulfide bond" description="Redox-active" evidence="15">
    <location>
        <begin position="49"/>
        <end position="54"/>
    </location>
</feature>
<dbReference type="InterPro" id="IPR001100">
    <property type="entry name" value="Pyr_nuc-diS_OxRdtase"/>
</dbReference>
<keyword evidence="6 16" id="KW-0285">Flavoprotein</keyword>
<evidence type="ECO:0000256" key="16">
    <source>
        <dbReference type="RuleBase" id="RU003692"/>
    </source>
</evidence>
<comment type="subcellular location">
    <subcellularLocation>
        <location evidence="1">Cytoplasm</location>
    </subcellularLocation>
</comment>
<evidence type="ECO:0000256" key="4">
    <source>
        <dbReference type="ARBA" id="ARBA00016961"/>
    </source>
</evidence>
<evidence type="ECO:0000256" key="13">
    <source>
        <dbReference type="PIRSR" id="PIRSR000350-2"/>
    </source>
</evidence>
<comment type="cofactor">
    <cofactor evidence="14 16">
        <name>FAD</name>
        <dbReference type="ChEBI" id="CHEBI:57692"/>
    </cofactor>
    <text evidence="14 16">Binds 1 FAD per subunit.</text>
</comment>
<dbReference type="AlphaFoldDB" id="A0A6S6SSK5"/>